<gene>
    <name evidence="2" type="ORF">DRJ33_04065</name>
</gene>
<comment type="caution">
    <text evidence="2">The sequence shown here is derived from an EMBL/GenBank/DDBJ whole genome shotgun (WGS) entry which is preliminary data.</text>
</comment>
<name>A0A497EYQ4_9CREN</name>
<protein>
    <recommendedName>
        <fullName evidence="4">Haloacid dehalogenase</fullName>
    </recommendedName>
</protein>
<evidence type="ECO:0000313" key="2">
    <source>
        <dbReference type="EMBL" id="RLE52345.1"/>
    </source>
</evidence>
<dbReference type="InterPro" id="IPR002848">
    <property type="entry name" value="Translin_fam"/>
</dbReference>
<dbReference type="EMBL" id="QMQX01000057">
    <property type="protein sequence ID" value="RLE52345.1"/>
    <property type="molecule type" value="Genomic_DNA"/>
</dbReference>
<sequence>VRERLIQVSRAIVRASSSAVVALHAGDVEKADRLLSEASDLLKSIATDLERYPEYQYTGPMPQAYQEFSEANILRAIIMQQKMPTPRELSVPSPFYLSGLADAIGEVRRFCLDLLRRGNVRKAVELLKLMENAYLVLRPLDEPSSLIPGLKRRRDVLRRLVEETRRDITLSLINERLRKSIDRLLREIERNGKD</sequence>
<reference evidence="2 3" key="1">
    <citation type="submission" date="2018-06" db="EMBL/GenBank/DDBJ databases">
        <title>Extensive metabolic versatility and redundancy in microbially diverse, dynamic hydrothermal sediments.</title>
        <authorList>
            <person name="Dombrowski N."/>
            <person name="Teske A."/>
            <person name="Baker B.J."/>
        </authorList>
    </citation>
    <scope>NUCLEOTIDE SEQUENCE [LARGE SCALE GENOMIC DNA]</scope>
    <source>
        <strain evidence="2">B34_G17</strain>
    </source>
</reference>
<keyword evidence="1" id="KW-0460">Magnesium</keyword>
<dbReference type="Pfam" id="PF01997">
    <property type="entry name" value="Translin"/>
    <property type="match status" value="1"/>
</dbReference>
<dbReference type="CDD" id="cd14820">
    <property type="entry name" value="TRAX"/>
    <property type="match status" value="1"/>
</dbReference>
<dbReference type="PANTHER" id="PTHR10741">
    <property type="entry name" value="TRANSLIN AND TRANSLIN ASSOCIATED PROTEIN X"/>
    <property type="match status" value="1"/>
</dbReference>
<dbReference type="InterPro" id="IPR036081">
    <property type="entry name" value="Translin_sf"/>
</dbReference>
<dbReference type="GO" id="GO:0043565">
    <property type="term" value="F:sequence-specific DNA binding"/>
    <property type="evidence" value="ECO:0007669"/>
    <property type="project" value="InterPro"/>
</dbReference>
<organism evidence="2 3">
    <name type="scientific">Thermoproteota archaeon</name>
    <dbReference type="NCBI Taxonomy" id="2056631"/>
    <lineage>
        <taxon>Archaea</taxon>
        <taxon>Thermoproteota</taxon>
    </lineage>
</organism>
<dbReference type="SUPFAM" id="SSF74784">
    <property type="entry name" value="Translin"/>
    <property type="match status" value="1"/>
</dbReference>
<keyword evidence="1" id="KW-0479">Metal-binding</keyword>
<evidence type="ECO:0008006" key="4">
    <source>
        <dbReference type="Google" id="ProtNLM"/>
    </source>
</evidence>
<evidence type="ECO:0000256" key="1">
    <source>
        <dbReference type="PIRSR" id="PIRSR602848-1"/>
    </source>
</evidence>
<dbReference type="AlphaFoldDB" id="A0A497EYQ4"/>
<proteinExistence type="predicted"/>
<feature type="non-terminal residue" evidence="2">
    <location>
        <position position="1"/>
    </location>
</feature>
<dbReference type="GO" id="GO:0046872">
    <property type="term" value="F:metal ion binding"/>
    <property type="evidence" value="ECO:0007669"/>
    <property type="project" value="UniProtKB-KW"/>
</dbReference>
<feature type="binding site" evidence="1">
    <location>
        <position position="106"/>
    </location>
    <ligand>
        <name>Mg(2+)</name>
        <dbReference type="ChEBI" id="CHEBI:18420"/>
    </ligand>
</feature>
<accession>A0A497EYQ4</accession>
<evidence type="ECO:0000313" key="3">
    <source>
        <dbReference type="Proteomes" id="UP000272051"/>
    </source>
</evidence>
<dbReference type="Gene3D" id="1.20.58.2140">
    <property type="match status" value="1"/>
</dbReference>
<dbReference type="Proteomes" id="UP000272051">
    <property type="component" value="Unassembled WGS sequence"/>
</dbReference>